<reference evidence="1" key="1">
    <citation type="submission" date="2022-11" db="EMBL/GenBank/DDBJ databases">
        <authorList>
            <person name="Morgan W.R."/>
            <person name="Tartar A."/>
        </authorList>
    </citation>
    <scope>NUCLEOTIDE SEQUENCE</scope>
    <source>
        <strain evidence="1">ARSEF 373</strain>
    </source>
</reference>
<dbReference type="EMBL" id="DAKRPA010000240">
    <property type="protein sequence ID" value="DAZ94633.1"/>
    <property type="molecule type" value="Genomic_DNA"/>
</dbReference>
<protein>
    <submittedName>
        <fullName evidence="1">Uncharacterized protein</fullName>
    </submittedName>
</protein>
<name>A0AAV2YMT4_9STRA</name>
<keyword evidence="2" id="KW-1185">Reference proteome</keyword>
<comment type="caution">
    <text evidence="1">The sequence shown here is derived from an EMBL/GenBank/DDBJ whole genome shotgun (WGS) entry which is preliminary data.</text>
</comment>
<dbReference type="Proteomes" id="UP001146120">
    <property type="component" value="Unassembled WGS sequence"/>
</dbReference>
<dbReference type="AlphaFoldDB" id="A0AAV2YMT4"/>
<proteinExistence type="predicted"/>
<accession>A0AAV2YMT4</accession>
<organism evidence="1 2">
    <name type="scientific">Lagenidium giganteum</name>
    <dbReference type="NCBI Taxonomy" id="4803"/>
    <lineage>
        <taxon>Eukaryota</taxon>
        <taxon>Sar</taxon>
        <taxon>Stramenopiles</taxon>
        <taxon>Oomycota</taxon>
        <taxon>Peronosporomycetes</taxon>
        <taxon>Pythiales</taxon>
        <taxon>Pythiaceae</taxon>
    </lineage>
</organism>
<evidence type="ECO:0000313" key="2">
    <source>
        <dbReference type="Proteomes" id="UP001146120"/>
    </source>
</evidence>
<gene>
    <name evidence="1" type="ORF">N0F65_010720</name>
</gene>
<sequence>MQLRTPSQKWSRIAIPTICGSS</sequence>
<reference evidence="1" key="2">
    <citation type="journal article" date="2023" name="Microbiol Resour">
        <title>Decontamination and Annotation of the Draft Genome Sequence of the Oomycete Lagenidium giganteum ARSEF 373.</title>
        <authorList>
            <person name="Morgan W.R."/>
            <person name="Tartar A."/>
        </authorList>
    </citation>
    <scope>NUCLEOTIDE SEQUENCE</scope>
    <source>
        <strain evidence="1">ARSEF 373</strain>
    </source>
</reference>
<evidence type="ECO:0000313" key="1">
    <source>
        <dbReference type="EMBL" id="DAZ94633.1"/>
    </source>
</evidence>